<dbReference type="AlphaFoldDB" id="Q31HS7"/>
<dbReference type="KEGG" id="tcx:Tcr_0700"/>
<dbReference type="HOGENOM" id="CLU_847130_0_0_6"/>
<dbReference type="OrthoDB" id="4070623at2"/>
<dbReference type="Gene3D" id="3.55.50.10">
    <property type="entry name" value="Baseplate protein-like domains"/>
    <property type="match status" value="1"/>
</dbReference>
<dbReference type="Pfam" id="PF05954">
    <property type="entry name" value="Phage_GPD"/>
    <property type="match status" value="1"/>
</dbReference>
<dbReference type="EMBL" id="CP000109">
    <property type="protein sequence ID" value="ABB41296.1"/>
    <property type="molecule type" value="Genomic_DNA"/>
</dbReference>
<dbReference type="STRING" id="317025.Tcr_0700"/>
<protein>
    <submittedName>
        <fullName evidence="1">Phage late control gene D protein</fullName>
    </submittedName>
</protein>
<name>Q31HS7_HYDCU</name>
<proteinExistence type="predicted"/>
<reference evidence="1" key="1">
    <citation type="submission" date="2006-07" db="EMBL/GenBank/DDBJ databases">
        <title>Complete sequence of Thiomicrospira crunogena XCL-2.</title>
        <authorList>
            <consortium name="US DOE Joint Genome Institute"/>
            <person name="Copeland A."/>
            <person name="Lucas S."/>
            <person name="Lapidus A."/>
            <person name="Barry K."/>
            <person name="Detter J.C."/>
            <person name="Glavina del Rio T."/>
            <person name="Hammon N."/>
            <person name="Israni S."/>
            <person name="Dalin E."/>
            <person name="Tice H."/>
            <person name="Pitluck S."/>
            <person name="Chain P."/>
            <person name="Malfatti S."/>
            <person name="Shin M."/>
            <person name="Vergez L."/>
            <person name="Schmutz J."/>
            <person name="Larimer F."/>
            <person name="Land M."/>
            <person name="Hauser L."/>
            <person name="Kyrpides N."/>
            <person name="Lykidis A."/>
            <person name="Scott K.M."/>
            <person name="Sievert S."/>
            <person name="Kerfeld C."/>
            <person name="Freyermuth S."/>
            <person name="Dobrinski K."/>
            <person name="Boller A."/>
            <person name="Fitzpatrick K."/>
            <person name="Thoma P."/>
            <person name="Moore J."/>
            <person name="Richardson P."/>
        </authorList>
    </citation>
    <scope>NUCLEOTIDE SEQUENCE</scope>
    <source>
        <strain evidence="1">XCL-2</strain>
    </source>
</reference>
<dbReference type="eggNOG" id="COG3500">
    <property type="taxonomic scope" value="Bacteria"/>
</dbReference>
<gene>
    <name evidence="1" type="ordered locus">Tcr_0700</name>
</gene>
<accession>Q31HS7</accession>
<sequence>MVSEYTPDYKIINKDSGADITAKLREFIVKITIKESSASANDTLSISIDAAGIDVFPISGTKIECHLGYKETGLINFGVYKVDTKSVSGPPEIITVICGASDFNALYKSQKSRHWDDKTLGDILRTVAASNGLELVIDDDLAAIQIKYMVQKQESDMNFVARLATEYAANGTIKAGHIYFKKGNGVYKTVNRSKLGLINYHLQWIDKPKYDYVVATWQDINSSTSNEEIYDGEGFSLEYSGSVARVQEISQSQYEARKNAKAFWHKLEKLKLSGSMMMKGDPTIVSGLGFKLSEFGDTFDGRVVEVKNTTHTWQRNGYTTNAVLSTGD</sequence>
<evidence type="ECO:0000313" key="1">
    <source>
        <dbReference type="EMBL" id="ABB41296.1"/>
    </source>
</evidence>
<organism evidence="1">
    <name type="scientific">Hydrogenovibrio crunogenus (strain DSM 25203 / XCL-2)</name>
    <name type="common">Thiomicrospira crunogena</name>
    <dbReference type="NCBI Taxonomy" id="317025"/>
    <lineage>
        <taxon>Bacteria</taxon>
        <taxon>Pseudomonadati</taxon>
        <taxon>Pseudomonadota</taxon>
        <taxon>Gammaproteobacteria</taxon>
        <taxon>Thiotrichales</taxon>
        <taxon>Piscirickettsiaceae</taxon>
        <taxon>Hydrogenovibrio</taxon>
    </lineage>
</organism>
<dbReference type="SUPFAM" id="SSF69279">
    <property type="entry name" value="Phage tail proteins"/>
    <property type="match status" value="1"/>
</dbReference>